<proteinExistence type="predicted"/>
<dbReference type="AlphaFoldDB" id="A0AAX4JBX1"/>
<dbReference type="EMBL" id="CP142730">
    <property type="protein sequence ID" value="WUR03429.1"/>
    <property type="molecule type" value="Genomic_DNA"/>
</dbReference>
<dbReference type="KEGG" id="vnx:VNE69_05026"/>
<protein>
    <recommendedName>
        <fullName evidence="1">5'-3' DNA helicase ZGRF1-like N-terminal domain-containing protein</fullName>
    </recommendedName>
</protein>
<dbReference type="InterPro" id="IPR018838">
    <property type="entry name" value="ZGRF1-like_N"/>
</dbReference>
<reference evidence="2" key="1">
    <citation type="journal article" date="2024" name="BMC Genomics">
        <title>Functional annotation of a divergent genome using sequence and structure-based similarity.</title>
        <authorList>
            <person name="Svedberg D."/>
            <person name="Winiger R.R."/>
            <person name="Berg A."/>
            <person name="Sharma H."/>
            <person name="Tellgren-Roth C."/>
            <person name="Debrunner-Vossbrinck B.A."/>
            <person name="Vossbrinck C.R."/>
            <person name="Barandun J."/>
        </authorList>
    </citation>
    <scope>NUCLEOTIDE SEQUENCE</scope>
    <source>
        <strain evidence="2">Illinois isolate</strain>
    </source>
</reference>
<sequence length="133" mass="16227">MIPCIYTKDKKKKLKKWEEGFYKYKNKKISVYDTDKKLICTKATGLSNEIETFKYIIYIENIQEELKDKFKEEELEDGLKEDKFKEEELEDDKFKEEELEDDKCKDKCKEDKTLSKRTNKELLNLFKIKKRQE</sequence>
<accession>A0AAX4JBX1</accession>
<gene>
    <name evidence="2" type="ORF">VNE69_05026</name>
</gene>
<dbReference type="GeneID" id="90541250"/>
<evidence type="ECO:0000313" key="2">
    <source>
        <dbReference type="EMBL" id="WUR03429.1"/>
    </source>
</evidence>
<dbReference type="Pfam" id="PF10382">
    <property type="entry name" value="ZGRF1-like_N"/>
    <property type="match status" value="1"/>
</dbReference>
<evidence type="ECO:0000313" key="3">
    <source>
        <dbReference type="Proteomes" id="UP001334084"/>
    </source>
</evidence>
<name>A0AAX4JBX1_9MICR</name>
<dbReference type="Proteomes" id="UP001334084">
    <property type="component" value="Chromosome 5"/>
</dbReference>
<dbReference type="RefSeq" id="XP_065329574.1">
    <property type="nucleotide sequence ID" value="XM_065473502.1"/>
</dbReference>
<feature type="domain" description="5'-3' DNA helicase ZGRF1-like N-terminal" evidence="1">
    <location>
        <begin position="4"/>
        <end position="65"/>
    </location>
</feature>
<organism evidence="2 3">
    <name type="scientific">Vairimorpha necatrix</name>
    <dbReference type="NCBI Taxonomy" id="6039"/>
    <lineage>
        <taxon>Eukaryota</taxon>
        <taxon>Fungi</taxon>
        <taxon>Fungi incertae sedis</taxon>
        <taxon>Microsporidia</taxon>
        <taxon>Nosematidae</taxon>
        <taxon>Vairimorpha</taxon>
    </lineage>
</organism>
<keyword evidence="3" id="KW-1185">Reference proteome</keyword>
<evidence type="ECO:0000259" key="1">
    <source>
        <dbReference type="Pfam" id="PF10382"/>
    </source>
</evidence>